<feature type="transmembrane region" description="Helical" evidence="1">
    <location>
        <begin position="18"/>
        <end position="40"/>
    </location>
</feature>
<name>A0A142NMN3_BRELN</name>
<feature type="transmembrane region" description="Helical" evidence="1">
    <location>
        <begin position="46"/>
        <end position="66"/>
    </location>
</feature>
<protein>
    <recommendedName>
        <fullName evidence="2">Low molecular weight protein antigen 6 PH domain-containing protein</fullName>
    </recommendedName>
</protein>
<evidence type="ECO:0000256" key="1">
    <source>
        <dbReference type="SAM" id="Phobius"/>
    </source>
</evidence>
<feature type="domain" description="Low molecular weight protein antigen 6 PH" evidence="2">
    <location>
        <begin position="76"/>
        <end position="141"/>
    </location>
</feature>
<keyword evidence="1" id="KW-0812">Transmembrane</keyword>
<organism evidence="3 4">
    <name type="scientific">Brevibacterium linens</name>
    <dbReference type="NCBI Taxonomy" id="1703"/>
    <lineage>
        <taxon>Bacteria</taxon>
        <taxon>Bacillati</taxon>
        <taxon>Actinomycetota</taxon>
        <taxon>Actinomycetes</taxon>
        <taxon>Micrococcales</taxon>
        <taxon>Brevibacteriaceae</taxon>
        <taxon>Brevibacterium</taxon>
    </lineage>
</organism>
<dbReference type="EMBL" id="CP014869">
    <property type="protein sequence ID" value="AMT94046.1"/>
    <property type="molecule type" value="Genomic_DNA"/>
</dbReference>
<gene>
    <name evidence="3" type="ORF">A2T55_09840</name>
</gene>
<evidence type="ECO:0000259" key="2">
    <source>
        <dbReference type="Pfam" id="PF10756"/>
    </source>
</evidence>
<dbReference type="KEGG" id="bly:A2T55_09840"/>
<sequence length="153" mass="17033">MAPAESDLAVFRPRQVRIISIVGAIAVTAGFAVLSVALFVVDWEPWTVLDMVWMNLLGILFGAALLRISDIQARPTEDGLVVKNMVRTRRFDWGQILGVTFSPEGDDPWPLLDLTDGTTYAVMAIQHADGRCAHAEVARLRMLVSRRTHFKED</sequence>
<dbReference type="Pfam" id="PF10756">
    <property type="entry name" value="bPH_6"/>
    <property type="match status" value="1"/>
</dbReference>
<evidence type="ECO:0000313" key="4">
    <source>
        <dbReference type="Proteomes" id="UP000075950"/>
    </source>
</evidence>
<reference evidence="4" key="1">
    <citation type="submission" date="2016-03" db="EMBL/GenBank/DDBJ databases">
        <authorList>
            <person name="Ploux O."/>
        </authorList>
    </citation>
    <scope>NUCLEOTIDE SEQUENCE [LARGE SCALE GENOMIC DNA]</scope>
    <source>
        <strain evidence="4">BS258</strain>
    </source>
</reference>
<accession>A0A142NMN3</accession>
<dbReference type="InterPro" id="IPR019692">
    <property type="entry name" value="CFP-6_PH"/>
</dbReference>
<keyword evidence="1" id="KW-0472">Membrane</keyword>
<keyword evidence="1" id="KW-1133">Transmembrane helix</keyword>
<evidence type="ECO:0000313" key="3">
    <source>
        <dbReference type="EMBL" id="AMT94046.1"/>
    </source>
</evidence>
<dbReference type="Proteomes" id="UP000075950">
    <property type="component" value="Chromosome"/>
</dbReference>
<dbReference type="AlphaFoldDB" id="A0A142NMN3"/>
<proteinExistence type="predicted"/>